<feature type="compositionally biased region" description="Polar residues" evidence="1">
    <location>
        <begin position="591"/>
        <end position="610"/>
    </location>
</feature>
<feature type="region of interest" description="Disordered" evidence="1">
    <location>
        <begin position="868"/>
        <end position="936"/>
    </location>
</feature>
<dbReference type="Proteomes" id="UP000230002">
    <property type="component" value="Unassembled WGS sequence"/>
</dbReference>
<feature type="compositionally biased region" description="Acidic residues" evidence="1">
    <location>
        <begin position="142"/>
        <end position="161"/>
    </location>
</feature>
<feature type="compositionally biased region" description="Low complexity" evidence="1">
    <location>
        <begin position="775"/>
        <end position="788"/>
    </location>
</feature>
<evidence type="ECO:0000256" key="1">
    <source>
        <dbReference type="SAM" id="MobiDB-lite"/>
    </source>
</evidence>
<dbReference type="AlphaFoldDB" id="A0A2G8RM08"/>
<gene>
    <name evidence="2" type="ORF">GSI_15238</name>
</gene>
<feature type="region of interest" description="Disordered" evidence="1">
    <location>
        <begin position="1"/>
        <end position="67"/>
    </location>
</feature>
<feature type="compositionally biased region" description="Acidic residues" evidence="1">
    <location>
        <begin position="238"/>
        <end position="247"/>
    </location>
</feature>
<evidence type="ECO:0000313" key="3">
    <source>
        <dbReference type="Proteomes" id="UP000230002"/>
    </source>
</evidence>
<feature type="region of interest" description="Disordered" evidence="1">
    <location>
        <begin position="123"/>
        <end position="166"/>
    </location>
</feature>
<feature type="compositionally biased region" description="Basic and acidic residues" evidence="1">
    <location>
        <begin position="1"/>
        <end position="10"/>
    </location>
</feature>
<dbReference type="EMBL" id="AYKW01000069">
    <property type="protein sequence ID" value="PIL22549.1"/>
    <property type="molecule type" value="Genomic_DNA"/>
</dbReference>
<sequence length="936" mass="102125">MDDLRARSGEKAPPLRPPLITPSASPPVSRVWSRNDRPPPSKRPRLSSTPSSSSSAQPSSSSSSVADLRLESSSRLFQFWDQLAGRYNKPLDEDDIIDFRNFKIIKDRGVVRSAASPYSIGSLLVADADPEDPKENEGQGNAEEDGDGDGEGDDDSADELDLISPPPIVPVKLEYYKTWYVPPADEKDPQDAEAFREFEEAEKIRRELYGDLDEEDDEDALVGLEEDEDPGVQPHEADEQEADADLGQDEHEGSPLPSRKPMPRRRKPRPPKPADDESSEDELAAAEVDNTPIPSRQSIPPADDIIDLTDSPPSSPVLAHRGRLPSQPPRAQTGASSRGRSKSKPPVPAVVRRAKTPARPPSPEQVLQLLTPPRSSSTIESTPDMAQDNSPASRAETPSPKFPKARLRYTPRPRTPSEDGDDGDNRLPSLDIGERTATRIPFPVGPPKKARRRPLPAKPEVLITTSPRRLNGRPTSARLASTGPASSPSMATVKRKSAKAKGKEIAPPEPGSSAGASRLSRPRRSQSQPRGSTRESTEEFSSPPPRPPLKGAKRRRVSSLSSLSDGSPAKPVTSEAPSAASRSVRAHHTMRNSIRSGYSSDVAPQTSSSVRADDEDEGEEPPQISSRTRHRAGSLVAPSGPQLPPLYPPPYPPYTPRHNDHPSSASGHRHHPTPDERLTPFLQMPDPQAQYYMTQAWHSLSYLMASGAFHPPPPPPGPSYPPGLPFPPSPWPSYNPGHRRHHTVPSHVLDTLSSEAGPSRSSTYSTPTRHPHPYPYSHDPGFSSSTLPPSSPIPSSPPSSSPILRPASVAPGQRSRSRGRRVSFKLDANDRPPSPTPPRYLDLANAWREHLGFYISEVVFVFVFGEGKGKARADPSARREEEEEEEPEDEPIRGRPPPRARTPGPPSRREESVQRSSAKGTCSSTKQPKSSLRRKE</sequence>
<organism evidence="2 3">
    <name type="scientific">Ganoderma sinense ZZ0214-1</name>
    <dbReference type="NCBI Taxonomy" id="1077348"/>
    <lineage>
        <taxon>Eukaryota</taxon>
        <taxon>Fungi</taxon>
        <taxon>Dikarya</taxon>
        <taxon>Basidiomycota</taxon>
        <taxon>Agaricomycotina</taxon>
        <taxon>Agaricomycetes</taxon>
        <taxon>Polyporales</taxon>
        <taxon>Polyporaceae</taxon>
        <taxon>Ganoderma</taxon>
    </lineage>
</organism>
<keyword evidence="3" id="KW-1185">Reference proteome</keyword>
<feature type="region of interest" description="Disordered" evidence="1">
    <location>
        <begin position="705"/>
        <end position="841"/>
    </location>
</feature>
<name>A0A2G8RM08_9APHY</name>
<dbReference type="STRING" id="1077348.A0A2G8RM08"/>
<feature type="compositionally biased region" description="Acidic residues" evidence="1">
    <location>
        <begin position="210"/>
        <end position="230"/>
    </location>
</feature>
<dbReference type="OrthoDB" id="2420608at2759"/>
<feature type="compositionally biased region" description="Low complexity" evidence="1">
    <location>
        <begin position="758"/>
        <end position="768"/>
    </location>
</feature>
<dbReference type="GO" id="GO:0042393">
    <property type="term" value="F:histone binding"/>
    <property type="evidence" value="ECO:0007669"/>
    <property type="project" value="InterPro"/>
</dbReference>
<feature type="compositionally biased region" description="Basic residues" evidence="1">
    <location>
        <begin position="261"/>
        <end position="270"/>
    </location>
</feature>
<protein>
    <submittedName>
        <fullName evidence="2">Uncharacterized protein</fullName>
    </submittedName>
</protein>
<feature type="compositionally biased region" description="Polar residues" evidence="1">
    <location>
        <begin position="914"/>
        <end position="930"/>
    </location>
</feature>
<dbReference type="Pfam" id="PF10384">
    <property type="entry name" value="Scm3"/>
    <property type="match status" value="1"/>
</dbReference>
<dbReference type="GO" id="GO:0005634">
    <property type="term" value="C:nucleus"/>
    <property type="evidence" value="ECO:0007669"/>
    <property type="project" value="InterPro"/>
</dbReference>
<feature type="compositionally biased region" description="Basic and acidic residues" evidence="1">
    <location>
        <begin position="868"/>
        <end position="880"/>
    </location>
</feature>
<feature type="compositionally biased region" description="Pro residues" evidence="1">
    <location>
        <begin position="710"/>
        <end position="733"/>
    </location>
</feature>
<reference evidence="2 3" key="1">
    <citation type="journal article" date="2015" name="Sci. Rep.">
        <title>Chromosome-level genome map provides insights into diverse defense mechanisms in the medicinal fungus Ganoderma sinense.</title>
        <authorList>
            <person name="Zhu Y."/>
            <person name="Xu J."/>
            <person name="Sun C."/>
            <person name="Zhou S."/>
            <person name="Xu H."/>
            <person name="Nelson D.R."/>
            <person name="Qian J."/>
            <person name="Song J."/>
            <person name="Luo H."/>
            <person name="Xiang L."/>
            <person name="Li Y."/>
            <person name="Xu Z."/>
            <person name="Ji A."/>
            <person name="Wang L."/>
            <person name="Lu S."/>
            <person name="Hayward A."/>
            <person name="Sun W."/>
            <person name="Li X."/>
            <person name="Schwartz D.C."/>
            <person name="Wang Y."/>
            <person name="Chen S."/>
        </authorList>
    </citation>
    <scope>NUCLEOTIDE SEQUENCE [LARGE SCALE GENOMIC DNA]</scope>
    <source>
        <strain evidence="2 3">ZZ0214-1</strain>
    </source>
</reference>
<feature type="compositionally biased region" description="Pro residues" evidence="1">
    <location>
        <begin position="894"/>
        <end position="906"/>
    </location>
</feature>
<accession>A0A2G8RM08</accession>
<feature type="region of interest" description="Disordered" evidence="1">
    <location>
        <begin position="206"/>
        <end position="682"/>
    </location>
</feature>
<dbReference type="InterPro" id="IPR018465">
    <property type="entry name" value="Scm3/HJURP"/>
</dbReference>
<comment type="caution">
    <text evidence="2">The sequence shown here is derived from an EMBL/GenBank/DDBJ whole genome shotgun (WGS) entry which is preliminary data.</text>
</comment>
<evidence type="ECO:0000313" key="2">
    <source>
        <dbReference type="EMBL" id="PIL22549.1"/>
    </source>
</evidence>
<feature type="compositionally biased region" description="Low complexity" evidence="1">
    <location>
        <begin position="46"/>
        <end position="67"/>
    </location>
</feature>
<feature type="compositionally biased region" description="Polar residues" evidence="1">
    <location>
        <begin position="329"/>
        <end position="338"/>
    </location>
</feature>
<proteinExistence type="predicted"/>
<feature type="compositionally biased region" description="Pro residues" evidence="1">
    <location>
        <begin position="789"/>
        <end position="800"/>
    </location>
</feature>
<feature type="compositionally biased region" description="Pro residues" evidence="1">
    <location>
        <begin position="641"/>
        <end position="655"/>
    </location>
</feature>